<evidence type="ECO:0000313" key="3">
    <source>
        <dbReference type="EMBL" id="HJB58655.1"/>
    </source>
</evidence>
<dbReference type="Gene3D" id="3.40.50.1110">
    <property type="entry name" value="SGNH hydrolase"/>
    <property type="match status" value="1"/>
</dbReference>
<dbReference type="InterPro" id="IPR036514">
    <property type="entry name" value="SGNH_hydro_sf"/>
</dbReference>
<dbReference type="Pfam" id="PF03629">
    <property type="entry name" value="SASA"/>
    <property type="match status" value="1"/>
</dbReference>
<reference evidence="3" key="2">
    <citation type="submission" date="2021-04" db="EMBL/GenBank/DDBJ databases">
        <authorList>
            <person name="Gilroy R."/>
        </authorList>
    </citation>
    <scope>NUCLEOTIDE SEQUENCE</scope>
    <source>
        <strain evidence="3">ChiHjej9B8-13557</strain>
    </source>
</reference>
<dbReference type="PANTHER" id="PTHR31988:SF19">
    <property type="entry name" value="9-O-ACETYL-N-ACETYLNEURAMINIC ACID DEACETYLASE-RELATED"/>
    <property type="match status" value="1"/>
</dbReference>
<proteinExistence type="predicted"/>
<dbReference type="InterPro" id="IPR005181">
    <property type="entry name" value="SASA"/>
</dbReference>
<dbReference type="Proteomes" id="UP000824211">
    <property type="component" value="Unassembled WGS sequence"/>
</dbReference>
<evidence type="ECO:0000313" key="4">
    <source>
        <dbReference type="Proteomes" id="UP000824211"/>
    </source>
</evidence>
<comment type="caution">
    <text evidence="3">The sequence shown here is derived from an EMBL/GenBank/DDBJ whole genome shotgun (WGS) entry which is preliminary data.</text>
</comment>
<keyword evidence="1" id="KW-0378">Hydrolase</keyword>
<sequence length="253" mass="26699">MAKWINDGLHETSGVIHSFLLAGQSNMAGRGDLTAENALSAPDCLMLRMGRWQPMSEPVNVDRAVLPGASPRSGACLASSFAARYAAGHGCQAGLIPCADGGTTIAQWQPGQPLFDHAVMQAKLAARTSALQAILWHQGESDCLEPAQLDAYPALFLRTMRAFRAELGGLPILVGELGYPENGFTGTPAALLRAFNARLPALAAQLPGCAVVSAAGLTCRGDGLHFDTPSLRTFGLRYLDALDSLQSTEETPR</sequence>
<evidence type="ECO:0000256" key="1">
    <source>
        <dbReference type="ARBA" id="ARBA00022801"/>
    </source>
</evidence>
<name>A0A9D2MEF0_9FIRM</name>
<organism evidence="3 4">
    <name type="scientific">Candidatus Faecalibacterium faecipullorum</name>
    <dbReference type="NCBI Taxonomy" id="2838578"/>
    <lineage>
        <taxon>Bacteria</taxon>
        <taxon>Bacillati</taxon>
        <taxon>Bacillota</taxon>
        <taxon>Clostridia</taxon>
        <taxon>Eubacteriales</taxon>
        <taxon>Oscillospiraceae</taxon>
        <taxon>Faecalibacterium</taxon>
    </lineage>
</organism>
<dbReference type="SUPFAM" id="SSF52266">
    <property type="entry name" value="SGNH hydrolase"/>
    <property type="match status" value="1"/>
</dbReference>
<reference evidence="3" key="1">
    <citation type="journal article" date="2021" name="PeerJ">
        <title>Extensive microbial diversity within the chicken gut microbiome revealed by metagenomics and culture.</title>
        <authorList>
            <person name="Gilroy R."/>
            <person name="Ravi A."/>
            <person name="Getino M."/>
            <person name="Pursley I."/>
            <person name="Horton D.L."/>
            <person name="Alikhan N.F."/>
            <person name="Baker D."/>
            <person name="Gharbi K."/>
            <person name="Hall N."/>
            <person name="Watson M."/>
            <person name="Adriaenssens E.M."/>
            <person name="Foster-Nyarko E."/>
            <person name="Jarju S."/>
            <person name="Secka A."/>
            <person name="Antonio M."/>
            <person name="Oren A."/>
            <person name="Chaudhuri R.R."/>
            <person name="La Ragione R."/>
            <person name="Hildebrand F."/>
            <person name="Pallen M.J."/>
        </authorList>
    </citation>
    <scope>NUCLEOTIDE SEQUENCE</scope>
    <source>
        <strain evidence="3">ChiHjej9B8-13557</strain>
    </source>
</reference>
<protein>
    <submittedName>
        <fullName evidence="3">Sialate O-acetylesterase</fullName>
    </submittedName>
</protein>
<dbReference type="AlphaFoldDB" id="A0A9D2MEF0"/>
<dbReference type="PANTHER" id="PTHR31988">
    <property type="entry name" value="ESTERASE, PUTATIVE (DUF303)-RELATED"/>
    <property type="match status" value="1"/>
</dbReference>
<feature type="domain" description="Sialate O-acetylesterase" evidence="2">
    <location>
        <begin position="17"/>
        <end position="242"/>
    </location>
</feature>
<accession>A0A9D2MEF0</accession>
<evidence type="ECO:0000259" key="2">
    <source>
        <dbReference type="Pfam" id="PF03629"/>
    </source>
</evidence>
<dbReference type="GO" id="GO:0016787">
    <property type="term" value="F:hydrolase activity"/>
    <property type="evidence" value="ECO:0007669"/>
    <property type="project" value="UniProtKB-KW"/>
</dbReference>
<dbReference type="EMBL" id="DWXX01000053">
    <property type="protein sequence ID" value="HJB58655.1"/>
    <property type="molecule type" value="Genomic_DNA"/>
</dbReference>
<dbReference type="InterPro" id="IPR052940">
    <property type="entry name" value="Carb_Esterase_6"/>
</dbReference>
<gene>
    <name evidence="3" type="ORF">H9771_03175</name>
</gene>